<dbReference type="InterPro" id="IPR002104">
    <property type="entry name" value="Integrase_catalytic"/>
</dbReference>
<dbReference type="PROSITE" id="PS00018">
    <property type="entry name" value="EF_HAND_1"/>
    <property type="match status" value="1"/>
</dbReference>
<dbReference type="PANTHER" id="PTHR30349:SF41">
    <property type="entry name" value="INTEGRASE_RECOMBINASE PROTEIN MJ0367-RELATED"/>
    <property type="match status" value="1"/>
</dbReference>
<evidence type="ECO:0000259" key="7">
    <source>
        <dbReference type="PROSITE" id="PS51900"/>
    </source>
</evidence>
<dbReference type="RefSeq" id="WP_108557753.1">
    <property type="nucleotide sequence ID" value="NZ_MUXE01000001.1"/>
</dbReference>
<dbReference type="GO" id="GO:0003677">
    <property type="term" value="F:DNA binding"/>
    <property type="evidence" value="ECO:0007669"/>
    <property type="project" value="UniProtKB-UniRule"/>
</dbReference>
<dbReference type="EMBL" id="MUXE01000001">
    <property type="protein sequence ID" value="PUE66644.1"/>
    <property type="molecule type" value="Genomic_DNA"/>
</dbReference>
<dbReference type="PROSITE" id="PS51898">
    <property type="entry name" value="TYR_RECOMBINASE"/>
    <property type="match status" value="1"/>
</dbReference>
<dbReference type="InterPro" id="IPR050090">
    <property type="entry name" value="Tyrosine_recombinase_XerCD"/>
</dbReference>
<dbReference type="InterPro" id="IPR011010">
    <property type="entry name" value="DNA_brk_join_enz"/>
</dbReference>
<dbReference type="CDD" id="cd00796">
    <property type="entry name" value="INT_Rci_Hp1_C"/>
    <property type="match status" value="1"/>
</dbReference>
<dbReference type="OrthoDB" id="9789256at2"/>
<evidence type="ECO:0000256" key="1">
    <source>
        <dbReference type="ARBA" id="ARBA00008857"/>
    </source>
</evidence>
<evidence type="ECO:0000256" key="5">
    <source>
        <dbReference type="PROSITE-ProRule" id="PRU01248"/>
    </source>
</evidence>
<keyword evidence="2" id="KW-0229">DNA integration</keyword>
<comment type="caution">
    <text evidence="8">The sequence shown here is derived from an EMBL/GenBank/DDBJ whole genome shotgun (WGS) entry which is preliminary data.</text>
</comment>
<dbReference type="SUPFAM" id="SSF56349">
    <property type="entry name" value="DNA breaking-rejoining enzymes"/>
    <property type="match status" value="1"/>
</dbReference>
<name>A0A363D5T8_9BACT</name>
<evidence type="ECO:0000259" key="6">
    <source>
        <dbReference type="PROSITE" id="PS51898"/>
    </source>
</evidence>
<evidence type="ECO:0000313" key="8">
    <source>
        <dbReference type="EMBL" id="PUE66644.1"/>
    </source>
</evidence>
<evidence type="ECO:0000256" key="2">
    <source>
        <dbReference type="ARBA" id="ARBA00022908"/>
    </source>
</evidence>
<dbReference type="InterPro" id="IPR010998">
    <property type="entry name" value="Integrase_recombinase_N"/>
</dbReference>
<proteinExistence type="inferred from homology"/>
<dbReference type="PROSITE" id="PS51900">
    <property type="entry name" value="CB"/>
    <property type="match status" value="1"/>
</dbReference>
<dbReference type="InterPro" id="IPR018247">
    <property type="entry name" value="EF_Hand_1_Ca_BS"/>
</dbReference>
<dbReference type="Gene3D" id="1.10.443.10">
    <property type="entry name" value="Intergrase catalytic core"/>
    <property type="match status" value="1"/>
</dbReference>
<reference evidence="8 9" key="1">
    <citation type="submission" date="2017-02" db="EMBL/GenBank/DDBJ databases">
        <title>Arcobacter caeni sp. nov, a new Arcobacter species isolated from reclaimed water.</title>
        <authorList>
            <person name="Figueras M.J."/>
            <person name="Perez-Cataluna A."/>
            <person name="Salas-Masso N."/>
        </authorList>
    </citation>
    <scope>NUCLEOTIDE SEQUENCE [LARGE SCALE GENOMIC DNA]</scope>
    <source>
        <strain evidence="8 9">RW17-10</strain>
    </source>
</reference>
<accession>A0A363D5T8</accession>
<dbReference type="InterPro" id="IPR013762">
    <property type="entry name" value="Integrase-like_cat_sf"/>
</dbReference>
<keyword evidence="3 5" id="KW-0238">DNA-binding</keyword>
<feature type="domain" description="Core-binding (CB)" evidence="7">
    <location>
        <begin position="80"/>
        <end position="166"/>
    </location>
</feature>
<dbReference type="GO" id="GO:0015074">
    <property type="term" value="P:DNA integration"/>
    <property type="evidence" value="ECO:0007669"/>
    <property type="project" value="UniProtKB-KW"/>
</dbReference>
<dbReference type="GO" id="GO:0006310">
    <property type="term" value="P:DNA recombination"/>
    <property type="evidence" value="ECO:0007669"/>
    <property type="project" value="UniProtKB-KW"/>
</dbReference>
<evidence type="ECO:0000256" key="4">
    <source>
        <dbReference type="ARBA" id="ARBA00023172"/>
    </source>
</evidence>
<dbReference type="PANTHER" id="PTHR30349">
    <property type="entry name" value="PHAGE INTEGRASE-RELATED"/>
    <property type="match status" value="1"/>
</dbReference>
<dbReference type="AlphaFoldDB" id="A0A363D5T8"/>
<keyword evidence="4" id="KW-0233">DNA recombination</keyword>
<dbReference type="Proteomes" id="UP000251135">
    <property type="component" value="Unassembled WGS sequence"/>
</dbReference>
<dbReference type="InterPro" id="IPR044068">
    <property type="entry name" value="CB"/>
</dbReference>
<protein>
    <recommendedName>
        <fullName evidence="10">Integrase</fullName>
    </recommendedName>
</protein>
<dbReference type="Pfam" id="PF00589">
    <property type="entry name" value="Phage_integrase"/>
    <property type="match status" value="1"/>
</dbReference>
<evidence type="ECO:0000256" key="3">
    <source>
        <dbReference type="ARBA" id="ARBA00023125"/>
    </source>
</evidence>
<feature type="domain" description="Tyr recombinase" evidence="6">
    <location>
        <begin position="190"/>
        <end position="383"/>
    </location>
</feature>
<keyword evidence="9" id="KW-1185">Reference proteome</keyword>
<sequence length="388" mass="45351">MVNNSTLTPTKYTGVFYRLTKNNDKVFYITYMQNKKYTKEKIGSFKEGITAEYANKIRAKRTSVDRLKEDAPMLLNQKLPTFDECFNMYYKSIETKSDSLNTKRRYELHVKTTFWHIKMDDITTQMIEDFKIKAKKLKSQKTTREYSPKTINDWINIISTVFNYMISKKDLNIKNPAIAAKIEREKVDNDRERYLELNEIKKIWDALDNRQELFDNKINDNVTENIKVFLALSLSTGARLRSVLTISKADINLNSNTVIIKNHKANRTYNGYIHPNYRELIAKRIENLSPIDYLVNSSPEELNRNSINKVLQPIFDKLFNQGLKPEDSKRRVVIHTLRHTFASQLAIAETPIYTIMRLMDHADISQTIRYAKLSSANGRDAVFGLKFI</sequence>
<evidence type="ECO:0000313" key="9">
    <source>
        <dbReference type="Proteomes" id="UP000251135"/>
    </source>
</evidence>
<comment type="similarity">
    <text evidence="1">Belongs to the 'phage' integrase family.</text>
</comment>
<evidence type="ECO:0008006" key="10">
    <source>
        <dbReference type="Google" id="ProtNLM"/>
    </source>
</evidence>
<gene>
    <name evidence="8" type="ORF">B0174_00910</name>
</gene>
<organism evidence="8 9">
    <name type="scientific">Arcobacter caeni</name>
    <dbReference type="NCBI Taxonomy" id="1912877"/>
    <lineage>
        <taxon>Bacteria</taxon>
        <taxon>Pseudomonadati</taxon>
        <taxon>Campylobacterota</taxon>
        <taxon>Epsilonproteobacteria</taxon>
        <taxon>Campylobacterales</taxon>
        <taxon>Arcobacteraceae</taxon>
        <taxon>Arcobacter</taxon>
    </lineage>
</organism>
<dbReference type="Gene3D" id="1.10.150.130">
    <property type="match status" value="1"/>
</dbReference>